<evidence type="ECO:0000313" key="4">
    <source>
        <dbReference type="EMBL" id="KAF2729410.1"/>
    </source>
</evidence>
<dbReference type="GO" id="GO:0030466">
    <property type="term" value="P:silent mating-type cassette heterochromatin formation"/>
    <property type="evidence" value="ECO:0007669"/>
    <property type="project" value="TreeGrafter"/>
</dbReference>
<dbReference type="GO" id="GO:0033553">
    <property type="term" value="C:rDNA heterochromatin"/>
    <property type="evidence" value="ECO:0007669"/>
    <property type="project" value="TreeGrafter"/>
</dbReference>
<comment type="caution">
    <text evidence="4">The sequence shown here is derived from an EMBL/GenBank/DDBJ whole genome shotgun (WGS) entry which is preliminary data.</text>
</comment>
<dbReference type="PANTHER" id="PTHR38046:SF1">
    <property type="entry name" value="CRYPTIC LOCI REGULATOR 2"/>
    <property type="match status" value="1"/>
</dbReference>
<feature type="compositionally biased region" description="Acidic residues" evidence="1">
    <location>
        <begin position="669"/>
        <end position="678"/>
    </location>
</feature>
<dbReference type="GO" id="GO:0070824">
    <property type="term" value="C:SHREC complex"/>
    <property type="evidence" value="ECO:0007669"/>
    <property type="project" value="InterPro"/>
</dbReference>
<dbReference type="AlphaFoldDB" id="A0A9P4QN45"/>
<sequence length="705" mass="79443">MPSRRVVVSLWEGSDGDATHRSTNPAYTSADDSLYLEKLGTKWMQARGEALPGITYVLERLPAGYQLYQRTRIKGPQHIDKHLFGHPLHKIFDSPNRFWPHFEFLMNNAGDAMGCPCTVCNAAGAKALPMGSTSSSKKAKKSPGSDKASSISTPTLANVGEAQRRGRPKFKATGLDTSRVDEEGTPDVIRNLIDKTRKDGAVDEEIEEPLSLDWHAERETLPKRLNDLKNEPQWLPREGDIVLFVRKLEKGVEIARKKNGEFKLWHVENKEYLGWPAWEAGLVGQPPAETATIDDLVEEHGKETNVSYSGVRVELLPDPNGVDKALSKQYAYVPIHYTRPFIFWKDFLAGTPEAEWHPTIKNALTVMATVTQWAKYRFRGTWPEAQIYCHGLYIGSEMLGVGDYVRMLPKAESSEVTDILLIKSIRVKITNLDVASENDYDEGRPYNFHLYVYGQGYTLDAGRSSKEWLSLEEDSALPNEFGPLYPLHPWNKEMQVFFTRIVGRVFEAPALSLWFPSKMPKGPDLSQGLAGVLEAREFAQKTDKRITSSFGTSWYWGESRAEALDLHTINGLEVSNFNIERNPKDWRRHFKTVEASERAVSNAPVRSLRDFMAPQELPLRTSAKASRGHAQSGVVERVEEQESSHKTTSISMSSSVSRKRAKVVNLSSDSEDEDEDEICAATKVVEQNGHANPERKKQRVEIRIE</sequence>
<dbReference type="InterPro" id="IPR031915">
    <property type="entry name" value="Clr2_N"/>
</dbReference>
<feature type="compositionally biased region" description="Basic and acidic residues" evidence="1">
    <location>
        <begin position="636"/>
        <end position="645"/>
    </location>
</feature>
<dbReference type="Proteomes" id="UP000799444">
    <property type="component" value="Unassembled WGS sequence"/>
</dbReference>
<feature type="domain" description="Cryptic loci regulator 2 C-terminal" evidence="2">
    <location>
        <begin position="388"/>
        <end position="488"/>
    </location>
</feature>
<feature type="compositionally biased region" description="Low complexity" evidence="1">
    <location>
        <begin position="646"/>
        <end position="656"/>
    </location>
</feature>
<dbReference type="InterPro" id="IPR018839">
    <property type="entry name" value="Tscrpt-silencing_Clr2_C"/>
</dbReference>
<feature type="compositionally biased region" description="Basic and acidic residues" evidence="1">
    <location>
        <begin position="692"/>
        <end position="705"/>
    </location>
</feature>
<evidence type="ECO:0008006" key="6">
    <source>
        <dbReference type="Google" id="ProtNLM"/>
    </source>
</evidence>
<protein>
    <recommendedName>
        <fullName evidence="6">Cryptic loci regulator 2 N-terminal domain-containing protein</fullName>
    </recommendedName>
</protein>
<evidence type="ECO:0000256" key="1">
    <source>
        <dbReference type="SAM" id="MobiDB-lite"/>
    </source>
</evidence>
<evidence type="ECO:0000259" key="3">
    <source>
        <dbReference type="Pfam" id="PF16761"/>
    </source>
</evidence>
<dbReference type="OrthoDB" id="438224at2759"/>
<proteinExistence type="predicted"/>
<dbReference type="EMBL" id="ML996246">
    <property type="protein sequence ID" value="KAF2729410.1"/>
    <property type="molecule type" value="Genomic_DNA"/>
</dbReference>
<reference evidence="4" key="1">
    <citation type="journal article" date="2020" name="Stud. Mycol.">
        <title>101 Dothideomycetes genomes: a test case for predicting lifestyles and emergence of pathogens.</title>
        <authorList>
            <person name="Haridas S."/>
            <person name="Albert R."/>
            <person name="Binder M."/>
            <person name="Bloem J."/>
            <person name="Labutti K."/>
            <person name="Salamov A."/>
            <person name="Andreopoulos B."/>
            <person name="Baker S."/>
            <person name="Barry K."/>
            <person name="Bills G."/>
            <person name="Bluhm B."/>
            <person name="Cannon C."/>
            <person name="Castanera R."/>
            <person name="Culley D."/>
            <person name="Daum C."/>
            <person name="Ezra D."/>
            <person name="Gonzalez J."/>
            <person name="Henrissat B."/>
            <person name="Kuo A."/>
            <person name="Liang C."/>
            <person name="Lipzen A."/>
            <person name="Lutzoni F."/>
            <person name="Magnuson J."/>
            <person name="Mondo S."/>
            <person name="Nolan M."/>
            <person name="Ohm R."/>
            <person name="Pangilinan J."/>
            <person name="Park H.-J."/>
            <person name="Ramirez L."/>
            <person name="Alfaro M."/>
            <person name="Sun H."/>
            <person name="Tritt A."/>
            <person name="Yoshinaga Y."/>
            <person name="Zwiers L.-H."/>
            <person name="Turgeon B."/>
            <person name="Goodwin S."/>
            <person name="Spatafora J."/>
            <person name="Crous P."/>
            <person name="Grigoriev I."/>
        </authorList>
    </citation>
    <scope>NUCLEOTIDE SEQUENCE</scope>
    <source>
        <strain evidence="4">CBS 125425</strain>
    </source>
</reference>
<dbReference type="Pfam" id="PF16761">
    <property type="entry name" value="Clr2_transil"/>
    <property type="match status" value="1"/>
</dbReference>
<dbReference type="InterPro" id="IPR038986">
    <property type="entry name" value="Clr2"/>
</dbReference>
<evidence type="ECO:0000313" key="5">
    <source>
        <dbReference type="Proteomes" id="UP000799444"/>
    </source>
</evidence>
<keyword evidence="5" id="KW-1185">Reference proteome</keyword>
<feature type="region of interest" description="Disordered" evidence="1">
    <location>
        <begin position="619"/>
        <end position="705"/>
    </location>
</feature>
<organism evidence="4 5">
    <name type="scientific">Polyplosphaeria fusca</name>
    <dbReference type="NCBI Taxonomy" id="682080"/>
    <lineage>
        <taxon>Eukaryota</taxon>
        <taxon>Fungi</taxon>
        <taxon>Dikarya</taxon>
        <taxon>Ascomycota</taxon>
        <taxon>Pezizomycotina</taxon>
        <taxon>Dothideomycetes</taxon>
        <taxon>Pleosporomycetidae</taxon>
        <taxon>Pleosporales</taxon>
        <taxon>Tetraplosphaeriaceae</taxon>
        <taxon>Polyplosphaeria</taxon>
    </lineage>
</organism>
<feature type="domain" description="Cryptic loci regulator 2 N-terminal" evidence="3">
    <location>
        <begin position="56"/>
        <end position="120"/>
    </location>
</feature>
<name>A0A9P4QN45_9PLEO</name>
<gene>
    <name evidence="4" type="ORF">EJ04DRAFT_73481</name>
</gene>
<evidence type="ECO:0000259" key="2">
    <source>
        <dbReference type="Pfam" id="PF10383"/>
    </source>
</evidence>
<accession>A0A9P4QN45</accession>
<dbReference type="PANTHER" id="PTHR38046">
    <property type="entry name" value="CRYPTIC LOCI REGULATOR 2"/>
    <property type="match status" value="1"/>
</dbReference>
<dbReference type="GO" id="GO:0031934">
    <property type="term" value="C:mating-type region heterochromatin"/>
    <property type="evidence" value="ECO:0007669"/>
    <property type="project" value="TreeGrafter"/>
</dbReference>
<feature type="region of interest" description="Disordered" evidence="1">
    <location>
        <begin position="128"/>
        <end position="182"/>
    </location>
</feature>
<dbReference type="Pfam" id="PF10383">
    <property type="entry name" value="Clr2"/>
    <property type="match status" value="1"/>
</dbReference>